<keyword evidence="4" id="KW-1015">Disulfide bond</keyword>
<evidence type="ECO:0000256" key="1">
    <source>
        <dbReference type="ARBA" id="ARBA00022669"/>
    </source>
</evidence>
<evidence type="ECO:0000313" key="9">
    <source>
        <dbReference type="EMBL" id="KAJ6639635.1"/>
    </source>
</evidence>
<sequence length="676" mass="77129">MKTLLILCTVALTTAIVQTQRPDCSVSPTFPWFVDNPISCATYYYCRSADAEPVESVCSEGFNFNPESQLCEPDDEFPCEEPTTEPEDPEITTTVALPRQCDMGLNFNEELQMCDRPTFTPCSNDDFECPFFGISRWEVLGSCTEYHLCFAGQHRVEECAPGLTFDTELALCALKENVDCTRDLCPIYNDIDNIVTYPSEYSCEEYYKCYDGNRELQYCAPGTHWNQERQRCERPEDAECEPSEPTDPTEPPTEPPVMSRLQPPYHVSQTGQQRQDNKALLILWTTVAAISTIQAQLPDCSTPETFPWYFNNPINCQAFFLCLGVDEGPFEGECDYPYNFHELNQKCESPIEFPCEEEEPEDPEITTTAEPPTTTEEPPTTTAEPPTTTVRPPPPRNVCEGLPDGRLVNNPTGCRSFFECRNEVAFPRQCDMGLNFNEELQMCDRPAFTPCSNDDFECPYFGVSRWEVLGSCTEYHFCFAGQHRIEECAPGLTFDTELALCALKENVDCTRDLCPIYNDIDNIVTYPSEYSCEEYYKCYDGNLELQHCAPGTHWNQERQRCERPEDAECEVVTEPPEDPTEEPTEPTEPPVVVTCLPSEEVFFMPHPLLCQHYFLCADEVPHERRCLDGLLFDSIFLDCYFEDEATCAEGAVRPVPGEKEYFLDYITRRFINSTDH</sequence>
<accession>A0A9Q0MYT8</accession>
<evidence type="ECO:0000256" key="6">
    <source>
        <dbReference type="SAM" id="MobiDB-lite"/>
    </source>
</evidence>
<dbReference type="PROSITE" id="PS50940">
    <property type="entry name" value="CHIT_BIND_II"/>
    <property type="match status" value="8"/>
</dbReference>
<feature type="domain" description="Chitin-binding type-2" evidence="8">
    <location>
        <begin position="511"/>
        <end position="571"/>
    </location>
</feature>
<feature type="domain" description="Chitin-binding type-2" evidence="8">
    <location>
        <begin position="455"/>
        <end position="510"/>
    </location>
</feature>
<reference evidence="9" key="1">
    <citation type="submission" date="2022-07" db="EMBL/GenBank/DDBJ databases">
        <authorList>
            <person name="Trinca V."/>
            <person name="Uliana J.V.C."/>
            <person name="Torres T.T."/>
            <person name="Ward R.J."/>
            <person name="Monesi N."/>
        </authorList>
    </citation>
    <scope>NUCLEOTIDE SEQUENCE</scope>
    <source>
        <strain evidence="9">HSMRA1968</strain>
        <tissue evidence="9">Whole embryos</tissue>
    </source>
</reference>
<gene>
    <name evidence="9" type="primary">Aper1_4</name>
    <name evidence="9" type="ORF">Bhyg_12382</name>
</gene>
<keyword evidence="5" id="KW-0325">Glycoprotein</keyword>
<feature type="domain" description="Chitin-binding type-2" evidence="8">
    <location>
        <begin position="21"/>
        <end position="81"/>
    </location>
</feature>
<dbReference type="AlphaFoldDB" id="A0A9Q0MYT8"/>
<evidence type="ECO:0000256" key="4">
    <source>
        <dbReference type="ARBA" id="ARBA00023157"/>
    </source>
</evidence>
<comment type="caution">
    <text evidence="9">The sequence shown here is derived from an EMBL/GenBank/DDBJ whole genome shotgun (WGS) entry which is preliminary data.</text>
</comment>
<dbReference type="Proteomes" id="UP001151699">
    <property type="component" value="Chromosome X"/>
</dbReference>
<keyword evidence="1" id="KW-0147">Chitin-binding</keyword>
<dbReference type="Gene3D" id="3.20.20.80">
    <property type="entry name" value="Glycosidases"/>
    <property type="match status" value="1"/>
</dbReference>
<feature type="chain" id="PRO_5040213992" evidence="7">
    <location>
        <begin position="20"/>
        <end position="676"/>
    </location>
</feature>
<evidence type="ECO:0000313" key="10">
    <source>
        <dbReference type="Proteomes" id="UP001151699"/>
    </source>
</evidence>
<feature type="compositionally biased region" description="Low complexity" evidence="6">
    <location>
        <begin position="365"/>
        <end position="390"/>
    </location>
</feature>
<feature type="domain" description="Chitin-binding type-2" evidence="8">
    <location>
        <begin position="182"/>
        <end position="242"/>
    </location>
</feature>
<feature type="domain" description="Chitin-binding type-2" evidence="8">
    <location>
        <begin position="396"/>
        <end position="453"/>
    </location>
</feature>
<protein>
    <submittedName>
        <fullName evidence="9">Peritrophin-1</fullName>
    </submittedName>
</protein>
<name>A0A9Q0MYT8_9DIPT</name>
<dbReference type="SUPFAM" id="SSF57625">
    <property type="entry name" value="Invertebrate chitin-binding proteins"/>
    <property type="match status" value="8"/>
</dbReference>
<evidence type="ECO:0000256" key="2">
    <source>
        <dbReference type="ARBA" id="ARBA00022729"/>
    </source>
</evidence>
<evidence type="ECO:0000256" key="7">
    <source>
        <dbReference type="SAM" id="SignalP"/>
    </source>
</evidence>
<dbReference type="PANTHER" id="PTHR23301:SF0">
    <property type="entry name" value="CHITIN-BINDING TYPE-2 DOMAIN-CONTAINING PROTEIN-RELATED"/>
    <property type="match status" value="1"/>
</dbReference>
<feature type="domain" description="Chitin-binding type-2" evidence="8">
    <location>
        <begin position="592"/>
        <end position="649"/>
    </location>
</feature>
<feature type="signal peptide" evidence="7">
    <location>
        <begin position="1"/>
        <end position="19"/>
    </location>
</feature>
<dbReference type="Pfam" id="PF01607">
    <property type="entry name" value="CBM_14"/>
    <property type="match status" value="7"/>
</dbReference>
<feature type="domain" description="Chitin-binding type-2" evidence="8">
    <location>
        <begin position="297"/>
        <end position="357"/>
    </location>
</feature>
<evidence type="ECO:0000259" key="8">
    <source>
        <dbReference type="PROSITE" id="PS50940"/>
    </source>
</evidence>
<feature type="region of interest" description="Disordered" evidence="6">
    <location>
        <begin position="235"/>
        <end position="273"/>
    </location>
</feature>
<keyword evidence="3" id="KW-0677">Repeat</keyword>
<dbReference type="EMBL" id="WJQU01000003">
    <property type="protein sequence ID" value="KAJ6639635.1"/>
    <property type="molecule type" value="Genomic_DNA"/>
</dbReference>
<dbReference type="GO" id="GO:0005576">
    <property type="term" value="C:extracellular region"/>
    <property type="evidence" value="ECO:0007669"/>
    <property type="project" value="InterPro"/>
</dbReference>
<dbReference type="SMART" id="SM00494">
    <property type="entry name" value="ChtBD2"/>
    <property type="match status" value="8"/>
</dbReference>
<dbReference type="InterPro" id="IPR051940">
    <property type="entry name" value="Chitin_bind-dev_reg"/>
</dbReference>
<feature type="compositionally biased region" description="Acidic residues" evidence="6">
    <location>
        <begin position="355"/>
        <end position="364"/>
    </location>
</feature>
<feature type="domain" description="Chitin-binding type-2" evidence="8">
    <location>
        <begin position="126"/>
        <end position="181"/>
    </location>
</feature>
<dbReference type="PANTHER" id="PTHR23301">
    <property type="entry name" value="CHITIN BINDING PERITROPHIN-A"/>
    <property type="match status" value="1"/>
</dbReference>
<evidence type="ECO:0000256" key="5">
    <source>
        <dbReference type="ARBA" id="ARBA00023180"/>
    </source>
</evidence>
<dbReference type="Gene3D" id="2.170.140.10">
    <property type="entry name" value="Chitin binding domain"/>
    <property type="match status" value="6"/>
</dbReference>
<keyword evidence="2 7" id="KW-0732">Signal</keyword>
<dbReference type="GO" id="GO:0008061">
    <property type="term" value="F:chitin binding"/>
    <property type="evidence" value="ECO:0007669"/>
    <property type="project" value="UniProtKB-KW"/>
</dbReference>
<evidence type="ECO:0000256" key="3">
    <source>
        <dbReference type="ARBA" id="ARBA00022737"/>
    </source>
</evidence>
<organism evidence="9 10">
    <name type="scientific">Pseudolycoriella hygida</name>
    <dbReference type="NCBI Taxonomy" id="35572"/>
    <lineage>
        <taxon>Eukaryota</taxon>
        <taxon>Metazoa</taxon>
        <taxon>Ecdysozoa</taxon>
        <taxon>Arthropoda</taxon>
        <taxon>Hexapoda</taxon>
        <taxon>Insecta</taxon>
        <taxon>Pterygota</taxon>
        <taxon>Neoptera</taxon>
        <taxon>Endopterygota</taxon>
        <taxon>Diptera</taxon>
        <taxon>Nematocera</taxon>
        <taxon>Sciaroidea</taxon>
        <taxon>Sciaridae</taxon>
        <taxon>Pseudolycoriella</taxon>
    </lineage>
</organism>
<proteinExistence type="predicted"/>
<dbReference type="InterPro" id="IPR002557">
    <property type="entry name" value="Chitin-bd_dom"/>
</dbReference>
<feature type="region of interest" description="Disordered" evidence="6">
    <location>
        <begin position="355"/>
        <end position="402"/>
    </location>
</feature>
<dbReference type="InterPro" id="IPR036508">
    <property type="entry name" value="Chitin-bd_dom_sf"/>
</dbReference>
<dbReference type="OrthoDB" id="6020543at2759"/>
<keyword evidence="10" id="KW-1185">Reference proteome</keyword>